<keyword evidence="17" id="KW-1185">Reference proteome</keyword>
<evidence type="ECO:0000256" key="9">
    <source>
        <dbReference type="ARBA" id="ARBA00074363"/>
    </source>
</evidence>
<evidence type="ECO:0000256" key="2">
    <source>
        <dbReference type="ARBA" id="ARBA00022490"/>
    </source>
</evidence>
<feature type="domain" description="Helicase ATP-binding" evidence="13">
    <location>
        <begin position="32"/>
        <end position="207"/>
    </location>
</feature>
<dbReference type="PROSITE" id="PS51195">
    <property type="entry name" value="Q_MOTIF"/>
    <property type="match status" value="1"/>
</dbReference>
<dbReference type="GO" id="GO:0042255">
    <property type="term" value="P:ribosome assembly"/>
    <property type="evidence" value="ECO:0007669"/>
    <property type="project" value="UniProtKB-ARBA"/>
</dbReference>
<dbReference type="PROSITE" id="PS51192">
    <property type="entry name" value="HELICASE_ATP_BIND_1"/>
    <property type="match status" value="1"/>
</dbReference>
<dbReference type="OrthoDB" id="9805696at2"/>
<evidence type="ECO:0000256" key="12">
    <source>
        <dbReference type="SAM" id="MobiDB-lite"/>
    </source>
</evidence>
<dbReference type="GO" id="GO:0005829">
    <property type="term" value="C:cytosol"/>
    <property type="evidence" value="ECO:0007669"/>
    <property type="project" value="TreeGrafter"/>
</dbReference>
<dbReference type="PANTHER" id="PTHR47959">
    <property type="entry name" value="ATP-DEPENDENT RNA HELICASE RHLE-RELATED"/>
    <property type="match status" value="1"/>
</dbReference>
<dbReference type="SMART" id="SM00490">
    <property type="entry name" value="HELICc"/>
    <property type="match status" value="1"/>
</dbReference>
<dbReference type="KEGG" id="pbas:SMSP2_02864"/>
<keyword evidence="4 11" id="KW-0378">Hydrolase</keyword>
<gene>
    <name evidence="16" type="primary">rhlE</name>
    <name evidence="16" type="ORF">SMSP2_02864</name>
</gene>
<dbReference type="SMART" id="SM00487">
    <property type="entry name" value="DEXDc"/>
    <property type="match status" value="1"/>
</dbReference>
<feature type="domain" description="DEAD-box RNA helicase Q" evidence="15">
    <location>
        <begin position="1"/>
        <end position="29"/>
    </location>
</feature>
<dbReference type="Proteomes" id="UP000188181">
    <property type="component" value="Chromosome"/>
</dbReference>
<evidence type="ECO:0000256" key="3">
    <source>
        <dbReference type="ARBA" id="ARBA00022741"/>
    </source>
</evidence>
<dbReference type="GO" id="GO:0005524">
    <property type="term" value="F:ATP binding"/>
    <property type="evidence" value="ECO:0007669"/>
    <property type="project" value="UniProtKB-KW"/>
</dbReference>
<dbReference type="Pfam" id="PF00271">
    <property type="entry name" value="Helicase_C"/>
    <property type="match status" value="1"/>
</dbReference>
<evidence type="ECO:0000256" key="4">
    <source>
        <dbReference type="ARBA" id="ARBA00022801"/>
    </source>
</evidence>
<sequence>MPFKSLGLSDPLVRGILATGYSAPTKIQSEAIPAALEGRDLIACAQTGTGKTAAFVLPILHRLELMDPPAKHRNPKALILTPTRELALQIEGCIQDYGRYLDIRALTVYGGSKMGSQLQALKRGIDILVATPGRLLDHMDRKSVSLSDVEVLVLDEADRMFDMGFIKDVQKIVRSVPKSRQTLLFSATISDDIDRLAGGIQKDPLTIVVGKKRNPIETINQRVYFVRKQLKPVLLKHMLNTEKMETVLIFSRTKHGADRITRNLQREGFNTIAIHSNRTQSQRLKALEGFKAGRYQIMVATDIAARGIDVEGISHVINYDVPKHPEDYVHRIGRTGRAEATGDAITLVTEEEGPELSRIEKYTDKYLEPMLYPDFDNEQAAPPRLPRGPRSDSRQGGQRSRGKGGSGRRRDSRGDSRSAKSESSQSGDKKKNSRRRKPKSASNSQGGGKQDSSNQNQNKKRRRKPRKDSQKSD</sequence>
<evidence type="ECO:0000256" key="10">
    <source>
        <dbReference type="PROSITE-ProRule" id="PRU00552"/>
    </source>
</evidence>
<dbReference type="CDD" id="cd00268">
    <property type="entry name" value="DEADc"/>
    <property type="match status" value="1"/>
</dbReference>
<evidence type="ECO:0000259" key="14">
    <source>
        <dbReference type="PROSITE" id="PS51194"/>
    </source>
</evidence>
<comment type="catalytic activity">
    <reaction evidence="8">
        <text>ATP + H2O = ADP + phosphate + H(+)</text>
        <dbReference type="Rhea" id="RHEA:13065"/>
        <dbReference type="ChEBI" id="CHEBI:15377"/>
        <dbReference type="ChEBI" id="CHEBI:15378"/>
        <dbReference type="ChEBI" id="CHEBI:30616"/>
        <dbReference type="ChEBI" id="CHEBI:43474"/>
        <dbReference type="ChEBI" id="CHEBI:456216"/>
        <dbReference type="EC" id="3.6.4.13"/>
    </reaction>
</comment>
<dbReference type="PANTHER" id="PTHR47959:SF13">
    <property type="entry name" value="ATP-DEPENDENT RNA HELICASE RHLE"/>
    <property type="match status" value="1"/>
</dbReference>
<feature type="compositionally biased region" description="Basic and acidic residues" evidence="12">
    <location>
        <begin position="408"/>
        <end position="420"/>
    </location>
</feature>
<reference evidence="17" key="1">
    <citation type="submission" date="2017-02" db="EMBL/GenBank/DDBJ databases">
        <title>Comparative genomics and description of representatives of a novel lineage of planctomycetes thriving in anoxic sediments.</title>
        <authorList>
            <person name="Spring S."/>
            <person name="Bunk B."/>
            <person name="Sproer C."/>
        </authorList>
    </citation>
    <scope>NUCLEOTIDE SEQUENCE [LARGE SCALE GENOMIC DNA]</scope>
    <source>
        <strain evidence="17">SM-Chi-D1</strain>
    </source>
</reference>
<dbReference type="InterPro" id="IPR014001">
    <property type="entry name" value="Helicase_ATP-bd"/>
</dbReference>
<dbReference type="STRING" id="1851148.SMSP2_02864"/>
<keyword evidence="6 11" id="KW-0067">ATP-binding</keyword>
<evidence type="ECO:0000256" key="6">
    <source>
        <dbReference type="ARBA" id="ARBA00022840"/>
    </source>
</evidence>
<keyword evidence="3 11" id="KW-0547">Nucleotide-binding</keyword>
<dbReference type="InterPro" id="IPR014014">
    <property type="entry name" value="RNA_helicase_DEAD_Q_motif"/>
</dbReference>
<comment type="similarity">
    <text evidence="7 11">Belongs to the DEAD box helicase family.</text>
</comment>
<dbReference type="GO" id="GO:0003676">
    <property type="term" value="F:nucleic acid binding"/>
    <property type="evidence" value="ECO:0007669"/>
    <property type="project" value="InterPro"/>
</dbReference>
<dbReference type="InterPro" id="IPR000629">
    <property type="entry name" value="RNA-helicase_DEAD-box_CS"/>
</dbReference>
<evidence type="ECO:0000313" key="17">
    <source>
        <dbReference type="Proteomes" id="UP000188181"/>
    </source>
</evidence>
<dbReference type="GO" id="GO:0003724">
    <property type="term" value="F:RNA helicase activity"/>
    <property type="evidence" value="ECO:0007669"/>
    <property type="project" value="UniProtKB-EC"/>
</dbReference>
<feature type="short sequence motif" description="Q motif" evidence="10">
    <location>
        <begin position="1"/>
        <end position="29"/>
    </location>
</feature>
<dbReference type="Gene3D" id="3.40.50.300">
    <property type="entry name" value="P-loop containing nucleotide triphosphate hydrolases"/>
    <property type="match status" value="2"/>
</dbReference>
<evidence type="ECO:0000256" key="5">
    <source>
        <dbReference type="ARBA" id="ARBA00022806"/>
    </source>
</evidence>
<dbReference type="InterPro" id="IPR001650">
    <property type="entry name" value="Helicase_C-like"/>
</dbReference>
<accession>A0A1Q2MIW6</accession>
<dbReference type="GO" id="GO:0016887">
    <property type="term" value="F:ATP hydrolysis activity"/>
    <property type="evidence" value="ECO:0007669"/>
    <property type="project" value="RHEA"/>
</dbReference>
<evidence type="ECO:0000256" key="8">
    <source>
        <dbReference type="ARBA" id="ARBA00047984"/>
    </source>
</evidence>
<dbReference type="FunFam" id="3.40.50.300:FF:000108">
    <property type="entry name" value="ATP-dependent RNA helicase RhlE"/>
    <property type="match status" value="1"/>
</dbReference>
<dbReference type="RefSeq" id="WP_146684664.1">
    <property type="nucleotide sequence ID" value="NZ_CP019646.1"/>
</dbReference>
<dbReference type="InterPro" id="IPR027417">
    <property type="entry name" value="P-loop_NTPase"/>
</dbReference>
<evidence type="ECO:0000313" key="16">
    <source>
        <dbReference type="EMBL" id="AQQ72478.1"/>
    </source>
</evidence>
<feature type="region of interest" description="Disordered" evidence="12">
    <location>
        <begin position="374"/>
        <end position="473"/>
    </location>
</feature>
<evidence type="ECO:0000259" key="15">
    <source>
        <dbReference type="PROSITE" id="PS51195"/>
    </source>
</evidence>
<dbReference type="SUPFAM" id="SSF52540">
    <property type="entry name" value="P-loop containing nucleoside triphosphate hydrolases"/>
    <property type="match status" value="1"/>
</dbReference>
<protein>
    <recommendedName>
        <fullName evidence="9">DEAD-box ATP-dependent RNA helicase RhpA</fullName>
        <ecNumber evidence="1">3.6.4.13</ecNumber>
    </recommendedName>
</protein>
<dbReference type="InterPro" id="IPR044742">
    <property type="entry name" value="DEAD/DEAH_RhlB"/>
</dbReference>
<evidence type="ECO:0000256" key="7">
    <source>
        <dbReference type="ARBA" id="ARBA00038437"/>
    </source>
</evidence>
<dbReference type="Pfam" id="PF00270">
    <property type="entry name" value="DEAD"/>
    <property type="match status" value="1"/>
</dbReference>
<keyword evidence="5 11" id="KW-0347">Helicase</keyword>
<proteinExistence type="inferred from homology"/>
<name>A0A1Q2MIW6_9BACT</name>
<evidence type="ECO:0000256" key="11">
    <source>
        <dbReference type="RuleBase" id="RU000492"/>
    </source>
</evidence>
<dbReference type="InterPro" id="IPR011545">
    <property type="entry name" value="DEAD/DEAH_box_helicase_dom"/>
</dbReference>
<organism evidence="16 17">
    <name type="scientific">Limihaloglobus sulfuriphilus</name>
    <dbReference type="NCBI Taxonomy" id="1851148"/>
    <lineage>
        <taxon>Bacteria</taxon>
        <taxon>Pseudomonadati</taxon>
        <taxon>Planctomycetota</taxon>
        <taxon>Phycisphaerae</taxon>
        <taxon>Sedimentisphaerales</taxon>
        <taxon>Sedimentisphaeraceae</taxon>
        <taxon>Limihaloglobus</taxon>
    </lineage>
</organism>
<evidence type="ECO:0000256" key="1">
    <source>
        <dbReference type="ARBA" id="ARBA00012552"/>
    </source>
</evidence>
<dbReference type="PROSITE" id="PS51194">
    <property type="entry name" value="HELICASE_CTER"/>
    <property type="match status" value="1"/>
</dbReference>
<dbReference type="PROSITE" id="PS00039">
    <property type="entry name" value="DEAD_ATP_HELICASE"/>
    <property type="match status" value="1"/>
</dbReference>
<evidence type="ECO:0000259" key="13">
    <source>
        <dbReference type="PROSITE" id="PS51192"/>
    </source>
</evidence>
<dbReference type="EC" id="3.6.4.13" evidence="1"/>
<dbReference type="GO" id="GO:0009266">
    <property type="term" value="P:response to temperature stimulus"/>
    <property type="evidence" value="ECO:0007669"/>
    <property type="project" value="UniProtKB-ARBA"/>
</dbReference>
<keyword evidence="2" id="KW-0963">Cytoplasm</keyword>
<dbReference type="CDD" id="cd18787">
    <property type="entry name" value="SF2_C_DEAD"/>
    <property type="match status" value="1"/>
</dbReference>
<dbReference type="AlphaFoldDB" id="A0A1Q2MIW6"/>
<feature type="domain" description="Helicase C-terminal" evidence="14">
    <location>
        <begin position="218"/>
        <end position="378"/>
    </location>
</feature>
<dbReference type="EMBL" id="CP019646">
    <property type="protein sequence ID" value="AQQ72478.1"/>
    <property type="molecule type" value="Genomic_DNA"/>
</dbReference>
<dbReference type="InterPro" id="IPR050079">
    <property type="entry name" value="DEAD_box_RNA_helicase"/>
</dbReference>